<protein>
    <submittedName>
        <fullName evidence="1">Uncharacterized protein</fullName>
    </submittedName>
</protein>
<feature type="non-terminal residue" evidence="1">
    <location>
        <position position="1"/>
    </location>
</feature>
<comment type="caution">
    <text evidence="1">The sequence shown here is derived from an EMBL/GenBank/DDBJ whole genome shotgun (WGS) entry which is preliminary data.</text>
</comment>
<organism evidence="1">
    <name type="scientific">marine sediment metagenome</name>
    <dbReference type="NCBI Taxonomy" id="412755"/>
    <lineage>
        <taxon>unclassified sequences</taxon>
        <taxon>metagenomes</taxon>
        <taxon>ecological metagenomes</taxon>
    </lineage>
</organism>
<gene>
    <name evidence="1" type="ORF">LCGC14_2785520</name>
</gene>
<name>A0A0F8ZE51_9ZZZZ</name>
<proteinExistence type="predicted"/>
<dbReference type="EMBL" id="LAZR01051875">
    <property type="protein sequence ID" value="KKK84220.1"/>
    <property type="molecule type" value="Genomic_DNA"/>
</dbReference>
<reference evidence="1" key="1">
    <citation type="journal article" date="2015" name="Nature">
        <title>Complex archaea that bridge the gap between prokaryotes and eukaryotes.</title>
        <authorList>
            <person name="Spang A."/>
            <person name="Saw J.H."/>
            <person name="Jorgensen S.L."/>
            <person name="Zaremba-Niedzwiedzka K."/>
            <person name="Martijn J."/>
            <person name="Lind A.E."/>
            <person name="van Eijk R."/>
            <person name="Schleper C."/>
            <person name="Guy L."/>
            <person name="Ettema T.J."/>
        </authorList>
    </citation>
    <scope>NUCLEOTIDE SEQUENCE</scope>
</reference>
<dbReference type="AlphaFoldDB" id="A0A0F8ZE51"/>
<evidence type="ECO:0000313" key="1">
    <source>
        <dbReference type="EMBL" id="KKK84220.1"/>
    </source>
</evidence>
<accession>A0A0F8ZE51</accession>
<sequence length="110" mass="12190">VPKFKYIARVVGHWYTVQDSGSALVYAGDFPDFALDRLEVALKCGVQTITIHSTQPLPVRREPLPKMEPVLLGWASDQISFTQEKGRVKAPSALGVVIAAWDLDKELEVL</sequence>